<evidence type="ECO:0000313" key="7">
    <source>
        <dbReference type="EMBL" id="CAI9759951.1"/>
    </source>
</evidence>
<dbReference type="GO" id="GO:0008270">
    <property type="term" value="F:zinc ion binding"/>
    <property type="evidence" value="ECO:0007669"/>
    <property type="project" value="UniProtKB-KW"/>
</dbReference>
<evidence type="ECO:0000256" key="2">
    <source>
        <dbReference type="ARBA" id="ARBA00022723"/>
    </source>
</evidence>
<evidence type="ECO:0000256" key="4">
    <source>
        <dbReference type="ARBA" id="ARBA00022833"/>
    </source>
</evidence>
<evidence type="ECO:0000256" key="1">
    <source>
        <dbReference type="ARBA" id="ARBA00004123"/>
    </source>
</evidence>
<evidence type="ECO:0000259" key="6">
    <source>
        <dbReference type="Pfam" id="PF07227"/>
    </source>
</evidence>
<dbReference type="GO" id="GO:0003700">
    <property type="term" value="F:DNA-binding transcription factor activity"/>
    <property type="evidence" value="ECO:0007669"/>
    <property type="project" value="InterPro"/>
</dbReference>
<accession>A0AAD1Z1P2</accession>
<evidence type="ECO:0000256" key="3">
    <source>
        <dbReference type="ARBA" id="ARBA00022771"/>
    </source>
</evidence>
<keyword evidence="2" id="KW-0479">Metal-binding</keyword>
<name>A0AAD1Z1P2_9LAMI</name>
<keyword evidence="5" id="KW-0539">Nucleus</keyword>
<comment type="subcellular location">
    <subcellularLocation>
        <location evidence="1">Nucleus</location>
    </subcellularLocation>
</comment>
<keyword evidence="3" id="KW-0863">Zinc-finger</keyword>
<dbReference type="AlphaFoldDB" id="A0AAD1Z1P2"/>
<dbReference type="PANTHER" id="PTHR33345">
    <property type="entry name" value="ADAPTER PROTEIN, PUTATIVE-RELATED"/>
    <property type="match status" value="1"/>
</dbReference>
<reference evidence="7" key="1">
    <citation type="submission" date="2023-05" db="EMBL/GenBank/DDBJ databases">
        <authorList>
            <person name="Huff M."/>
        </authorList>
    </citation>
    <scope>NUCLEOTIDE SEQUENCE</scope>
</reference>
<dbReference type="InterPro" id="IPR032881">
    <property type="entry name" value="Oberon-like_PHD"/>
</dbReference>
<dbReference type="InterPro" id="IPR036955">
    <property type="entry name" value="AP2/ERF_dom_sf"/>
</dbReference>
<evidence type="ECO:0000256" key="5">
    <source>
        <dbReference type="ARBA" id="ARBA00023242"/>
    </source>
</evidence>
<sequence length="200" mass="22296">MEKKSLLVLILGIGAIFRNTKLCNSQKFDIFSDLSTRESMDIDNDIELFTPPRETAERSVNLASAGIAVVFFVVRLSKWPLEAIVTLDMKLKLTAIAHIECALRAYMAGTFGGSIGLEIEYYCRRCDSRTDLILHVERLLQTCKLVNSLNVGICVKQEKAVEAYDIAAIKFRGLNVVTNFEISRYDVKSILESSILPIGG</sequence>
<proteinExistence type="predicted"/>
<dbReference type="Gene3D" id="3.30.730.10">
    <property type="entry name" value="AP2/ERF domain"/>
    <property type="match status" value="1"/>
</dbReference>
<dbReference type="EMBL" id="OU503039">
    <property type="protein sequence ID" value="CAI9759951.1"/>
    <property type="molecule type" value="Genomic_DNA"/>
</dbReference>
<dbReference type="Proteomes" id="UP000834106">
    <property type="component" value="Chromosome 4"/>
</dbReference>
<organism evidence="7 8">
    <name type="scientific">Fraxinus pennsylvanica</name>
    <dbReference type="NCBI Taxonomy" id="56036"/>
    <lineage>
        <taxon>Eukaryota</taxon>
        <taxon>Viridiplantae</taxon>
        <taxon>Streptophyta</taxon>
        <taxon>Embryophyta</taxon>
        <taxon>Tracheophyta</taxon>
        <taxon>Spermatophyta</taxon>
        <taxon>Magnoliopsida</taxon>
        <taxon>eudicotyledons</taxon>
        <taxon>Gunneridae</taxon>
        <taxon>Pentapetalae</taxon>
        <taxon>asterids</taxon>
        <taxon>lamiids</taxon>
        <taxon>Lamiales</taxon>
        <taxon>Oleaceae</taxon>
        <taxon>Oleeae</taxon>
        <taxon>Fraxinus</taxon>
    </lineage>
</organism>
<keyword evidence="8" id="KW-1185">Reference proteome</keyword>
<dbReference type="GO" id="GO:0005634">
    <property type="term" value="C:nucleus"/>
    <property type="evidence" value="ECO:0007669"/>
    <property type="project" value="UniProtKB-SubCell"/>
</dbReference>
<dbReference type="Pfam" id="PF07227">
    <property type="entry name" value="PHD_Oberon"/>
    <property type="match status" value="1"/>
</dbReference>
<gene>
    <name evidence="7" type="ORF">FPE_LOCUS7381</name>
</gene>
<feature type="domain" description="Oberon-like PHD finger" evidence="6">
    <location>
        <begin position="95"/>
        <end position="149"/>
    </location>
</feature>
<dbReference type="PANTHER" id="PTHR33345:SF6">
    <property type="entry name" value="OS03G0747200 PROTEIN"/>
    <property type="match status" value="1"/>
</dbReference>
<protein>
    <recommendedName>
        <fullName evidence="6">Oberon-like PHD finger domain-containing protein</fullName>
    </recommendedName>
</protein>
<evidence type="ECO:0000313" key="8">
    <source>
        <dbReference type="Proteomes" id="UP000834106"/>
    </source>
</evidence>
<keyword evidence="4" id="KW-0862">Zinc</keyword>